<feature type="non-terminal residue" evidence="2">
    <location>
        <position position="1"/>
    </location>
</feature>
<organism evidence="2 3">
    <name type="scientific">Choanephora cucurbitarum</name>
    <dbReference type="NCBI Taxonomy" id="101091"/>
    <lineage>
        <taxon>Eukaryota</taxon>
        <taxon>Fungi</taxon>
        <taxon>Fungi incertae sedis</taxon>
        <taxon>Mucoromycota</taxon>
        <taxon>Mucoromycotina</taxon>
        <taxon>Mucoromycetes</taxon>
        <taxon>Mucorales</taxon>
        <taxon>Mucorineae</taxon>
        <taxon>Choanephoraceae</taxon>
        <taxon>Choanephoroideae</taxon>
        <taxon>Choanephora</taxon>
    </lineage>
</organism>
<reference evidence="2 3" key="1">
    <citation type="submission" date="2016-03" db="EMBL/GenBank/DDBJ databases">
        <title>Choanephora cucurbitarum.</title>
        <authorList>
            <person name="Min B."/>
            <person name="Park H."/>
            <person name="Park J.-H."/>
            <person name="Shin H.-D."/>
            <person name="Choi I.-G."/>
        </authorList>
    </citation>
    <scope>NUCLEOTIDE SEQUENCE [LARGE SCALE GENOMIC DNA]</scope>
    <source>
        <strain evidence="2 3">KUS-F28377</strain>
    </source>
</reference>
<evidence type="ECO:0000313" key="2">
    <source>
        <dbReference type="EMBL" id="OBZ86011.1"/>
    </source>
</evidence>
<protein>
    <submittedName>
        <fullName evidence="2">Uncharacterized protein</fullName>
    </submittedName>
</protein>
<dbReference type="InParanoid" id="A0A1C7NAE2"/>
<dbReference type="Proteomes" id="UP000093000">
    <property type="component" value="Unassembled WGS sequence"/>
</dbReference>
<feature type="region of interest" description="Disordered" evidence="1">
    <location>
        <begin position="1"/>
        <end position="24"/>
    </location>
</feature>
<dbReference type="EMBL" id="LUGH01000337">
    <property type="protein sequence ID" value="OBZ86011.1"/>
    <property type="molecule type" value="Genomic_DNA"/>
</dbReference>
<keyword evidence="3" id="KW-1185">Reference proteome</keyword>
<dbReference type="AlphaFoldDB" id="A0A1C7NAE2"/>
<accession>A0A1C7NAE2</accession>
<sequence>GEKIHTTAAGAPQEAPKAPTEEKA</sequence>
<comment type="caution">
    <text evidence="2">The sequence shown here is derived from an EMBL/GenBank/DDBJ whole genome shotgun (WGS) entry which is preliminary data.</text>
</comment>
<evidence type="ECO:0000256" key="1">
    <source>
        <dbReference type="SAM" id="MobiDB-lite"/>
    </source>
</evidence>
<name>A0A1C7NAE2_9FUNG</name>
<proteinExistence type="predicted"/>
<evidence type="ECO:0000313" key="3">
    <source>
        <dbReference type="Proteomes" id="UP000093000"/>
    </source>
</evidence>
<gene>
    <name evidence="2" type="ORF">A0J61_05936</name>
</gene>